<dbReference type="CDD" id="cd06225">
    <property type="entry name" value="HAMP"/>
    <property type="match status" value="1"/>
</dbReference>
<dbReference type="GO" id="GO:0000155">
    <property type="term" value="F:phosphorelay sensor kinase activity"/>
    <property type="evidence" value="ECO:0007669"/>
    <property type="project" value="InterPro"/>
</dbReference>
<dbReference type="PROSITE" id="PS50885">
    <property type="entry name" value="HAMP"/>
    <property type="match status" value="1"/>
</dbReference>
<dbReference type="EMBL" id="AVBG01000014">
    <property type="protein sequence ID" value="KGP90234.1"/>
    <property type="molecule type" value="Genomic_DNA"/>
</dbReference>
<evidence type="ECO:0000256" key="15">
    <source>
        <dbReference type="SAM" id="Phobius"/>
    </source>
</evidence>
<keyword evidence="8" id="KW-0547">Nucleotide-binding</keyword>
<keyword evidence="12" id="KW-0902">Two-component regulatory system</keyword>
<evidence type="ECO:0000256" key="1">
    <source>
        <dbReference type="ARBA" id="ARBA00000085"/>
    </source>
</evidence>
<evidence type="ECO:0000313" key="19">
    <source>
        <dbReference type="Proteomes" id="UP000030153"/>
    </source>
</evidence>
<dbReference type="PRINTS" id="PR00344">
    <property type="entry name" value="BCTRLSENSOR"/>
</dbReference>
<evidence type="ECO:0000256" key="14">
    <source>
        <dbReference type="SAM" id="Coils"/>
    </source>
</evidence>
<dbReference type="EC" id="2.7.13.3" evidence="3"/>
<feature type="domain" description="HAMP" evidence="17">
    <location>
        <begin position="183"/>
        <end position="235"/>
    </location>
</feature>
<keyword evidence="5" id="KW-0597">Phosphoprotein</keyword>
<keyword evidence="14" id="KW-0175">Coiled coil</keyword>
<dbReference type="PANTHER" id="PTHR45528:SF1">
    <property type="entry name" value="SENSOR HISTIDINE KINASE CPXA"/>
    <property type="match status" value="1"/>
</dbReference>
<dbReference type="InterPro" id="IPR036890">
    <property type="entry name" value="HATPase_C_sf"/>
</dbReference>
<keyword evidence="19" id="KW-1185">Reference proteome</keyword>
<dbReference type="SUPFAM" id="SSF55874">
    <property type="entry name" value="ATPase domain of HSP90 chaperone/DNA topoisomerase II/histidine kinase"/>
    <property type="match status" value="1"/>
</dbReference>
<dbReference type="RefSeq" id="WP_052115119.1">
    <property type="nucleotide sequence ID" value="NZ_AVBG01000014.1"/>
</dbReference>
<comment type="catalytic activity">
    <reaction evidence="1">
        <text>ATP + protein L-histidine = ADP + protein N-phospho-L-histidine.</text>
        <dbReference type="EC" id="2.7.13.3"/>
    </reaction>
</comment>
<dbReference type="InterPro" id="IPR003594">
    <property type="entry name" value="HATPase_dom"/>
</dbReference>
<dbReference type="SUPFAM" id="SSF158472">
    <property type="entry name" value="HAMP domain-like"/>
    <property type="match status" value="1"/>
</dbReference>
<dbReference type="SUPFAM" id="SSF47384">
    <property type="entry name" value="Homodimeric domain of signal transducing histidine kinase"/>
    <property type="match status" value="1"/>
</dbReference>
<dbReference type="GO" id="GO:0005886">
    <property type="term" value="C:plasma membrane"/>
    <property type="evidence" value="ECO:0007669"/>
    <property type="project" value="UniProtKB-SubCell"/>
</dbReference>
<dbReference type="InterPro" id="IPR005467">
    <property type="entry name" value="His_kinase_dom"/>
</dbReference>
<keyword evidence="10" id="KW-0067">ATP-binding</keyword>
<evidence type="ECO:0000256" key="10">
    <source>
        <dbReference type="ARBA" id="ARBA00022840"/>
    </source>
</evidence>
<organism evidence="18 19">
    <name type="scientific">Pontibacillus chungwhensis BH030062</name>
    <dbReference type="NCBI Taxonomy" id="1385513"/>
    <lineage>
        <taxon>Bacteria</taxon>
        <taxon>Bacillati</taxon>
        <taxon>Bacillota</taxon>
        <taxon>Bacilli</taxon>
        <taxon>Bacillales</taxon>
        <taxon>Bacillaceae</taxon>
        <taxon>Pontibacillus</taxon>
    </lineage>
</organism>
<evidence type="ECO:0000256" key="12">
    <source>
        <dbReference type="ARBA" id="ARBA00023012"/>
    </source>
</evidence>
<dbReference type="InterPro" id="IPR003660">
    <property type="entry name" value="HAMP_dom"/>
</dbReference>
<evidence type="ECO:0000256" key="8">
    <source>
        <dbReference type="ARBA" id="ARBA00022741"/>
    </source>
</evidence>
<dbReference type="Pfam" id="PF00672">
    <property type="entry name" value="HAMP"/>
    <property type="match status" value="1"/>
</dbReference>
<feature type="coiled-coil region" evidence="14">
    <location>
        <begin position="216"/>
        <end position="243"/>
    </location>
</feature>
<evidence type="ECO:0000256" key="13">
    <source>
        <dbReference type="ARBA" id="ARBA00023136"/>
    </source>
</evidence>
<evidence type="ECO:0000256" key="3">
    <source>
        <dbReference type="ARBA" id="ARBA00012438"/>
    </source>
</evidence>
<dbReference type="SMART" id="SM00388">
    <property type="entry name" value="HisKA"/>
    <property type="match status" value="1"/>
</dbReference>
<keyword evidence="9 18" id="KW-0418">Kinase</keyword>
<feature type="domain" description="Histidine kinase" evidence="16">
    <location>
        <begin position="250"/>
        <end position="488"/>
    </location>
</feature>
<feature type="transmembrane region" description="Helical" evidence="15">
    <location>
        <begin position="7"/>
        <end position="29"/>
    </location>
</feature>
<dbReference type="AlphaFoldDB" id="A0A0A2UQL2"/>
<dbReference type="SMART" id="SM00387">
    <property type="entry name" value="HATPase_c"/>
    <property type="match status" value="1"/>
</dbReference>
<evidence type="ECO:0000259" key="17">
    <source>
        <dbReference type="PROSITE" id="PS50885"/>
    </source>
</evidence>
<sequence length="495" mass="57678">MKIRTWLMGTYLLVMILPLAAAYGFYLLLTQWDGQQSLVDSFELTSEIQAIEEQLDDPSLYNVQPREDIEDQLGSVSKRDDLQINLYRSDGLYVYRSDDPEHMLMLQDKSQVLKNLYQYDFSYQTVSVKKPVFQNETMRGIYEIQLKRTDWIEGVEDRRMWVLITLGLFFLTLYSFVIWLLHKRFTRPLKQLMTGMEEFASTQKTTMFQRKKQDEIGNLMKHFERMQMDIEDAQEKTKKAQLEKQTMIASLSHDIKTPLTSVRAYAEALTDETSLSKEERQTYGRTLIAKTHYLQGMIEDLTTFAQLQSAGYHFDRSPVDGPEFIEMLFEGYEEPLHQQSIRLHKENQFHGTYCMNDRQMIRVMDNLINNASRYTSPHGTICIGAYDTSTSLPDWIFEDVRENLQSWREGKSMIIVQNEGTTIQTDQLEKIFTPFYQGDPARSKQEDMNSGLGLSIAKMIVERHNGRMSAWSAEGKGTVFTMTFTDRTKGDGKHE</sequence>
<dbReference type="Gene3D" id="6.10.340.10">
    <property type="match status" value="1"/>
</dbReference>
<dbReference type="PROSITE" id="PS50109">
    <property type="entry name" value="HIS_KIN"/>
    <property type="match status" value="1"/>
</dbReference>
<proteinExistence type="predicted"/>
<evidence type="ECO:0000259" key="16">
    <source>
        <dbReference type="PROSITE" id="PS50109"/>
    </source>
</evidence>
<keyword evidence="11 15" id="KW-1133">Transmembrane helix</keyword>
<keyword evidence="6" id="KW-0808">Transferase</keyword>
<keyword evidence="7 15" id="KW-0812">Transmembrane</keyword>
<evidence type="ECO:0000256" key="6">
    <source>
        <dbReference type="ARBA" id="ARBA00022679"/>
    </source>
</evidence>
<feature type="transmembrane region" description="Helical" evidence="15">
    <location>
        <begin position="160"/>
        <end position="181"/>
    </location>
</feature>
<evidence type="ECO:0000256" key="2">
    <source>
        <dbReference type="ARBA" id="ARBA00004651"/>
    </source>
</evidence>
<keyword evidence="13 15" id="KW-0472">Membrane</keyword>
<dbReference type="OrthoDB" id="9780718at2"/>
<protein>
    <recommendedName>
        <fullName evidence="3">histidine kinase</fullName>
        <ecNumber evidence="3">2.7.13.3</ecNumber>
    </recommendedName>
</protein>
<evidence type="ECO:0000313" key="18">
    <source>
        <dbReference type="EMBL" id="KGP90234.1"/>
    </source>
</evidence>
<dbReference type="InterPro" id="IPR050398">
    <property type="entry name" value="HssS/ArlS-like"/>
</dbReference>
<dbReference type="SMART" id="SM00304">
    <property type="entry name" value="HAMP"/>
    <property type="match status" value="1"/>
</dbReference>
<dbReference type="PANTHER" id="PTHR45528">
    <property type="entry name" value="SENSOR HISTIDINE KINASE CPXA"/>
    <property type="match status" value="1"/>
</dbReference>
<dbReference type="Proteomes" id="UP000030153">
    <property type="component" value="Unassembled WGS sequence"/>
</dbReference>
<dbReference type="eggNOG" id="COG2205">
    <property type="taxonomic scope" value="Bacteria"/>
</dbReference>
<evidence type="ECO:0000256" key="5">
    <source>
        <dbReference type="ARBA" id="ARBA00022553"/>
    </source>
</evidence>
<dbReference type="InterPro" id="IPR004358">
    <property type="entry name" value="Sig_transdc_His_kin-like_C"/>
</dbReference>
<name>A0A0A2UQL2_9BACI</name>
<dbReference type="InterPro" id="IPR036097">
    <property type="entry name" value="HisK_dim/P_sf"/>
</dbReference>
<dbReference type="InterPro" id="IPR003661">
    <property type="entry name" value="HisK_dim/P_dom"/>
</dbReference>
<evidence type="ECO:0000256" key="7">
    <source>
        <dbReference type="ARBA" id="ARBA00022692"/>
    </source>
</evidence>
<evidence type="ECO:0000256" key="9">
    <source>
        <dbReference type="ARBA" id="ARBA00022777"/>
    </source>
</evidence>
<accession>A0A0A2UQL2</accession>
<dbReference type="Pfam" id="PF02518">
    <property type="entry name" value="HATPase_c"/>
    <property type="match status" value="1"/>
</dbReference>
<dbReference type="Gene3D" id="3.30.565.10">
    <property type="entry name" value="Histidine kinase-like ATPase, C-terminal domain"/>
    <property type="match status" value="1"/>
</dbReference>
<comment type="subcellular location">
    <subcellularLocation>
        <location evidence="2">Cell membrane</location>
        <topology evidence="2">Multi-pass membrane protein</topology>
    </subcellularLocation>
</comment>
<evidence type="ECO:0000256" key="4">
    <source>
        <dbReference type="ARBA" id="ARBA00022475"/>
    </source>
</evidence>
<comment type="caution">
    <text evidence="18">The sequence shown here is derived from an EMBL/GenBank/DDBJ whole genome shotgun (WGS) entry which is preliminary data.</text>
</comment>
<evidence type="ECO:0000256" key="11">
    <source>
        <dbReference type="ARBA" id="ARBA00022989"/>
    </source>
</evidence>
<gene>
    <name evidence="18" type="ORF">N780_05890</name>
</gene>
<dbReference type="CDD" id="cd00082">
    <property type="entry name" value="HisKA"/>
    <property type="match status" value="1"/>
</dbReference>
<reference evidence="18 19" key="1">
    <citation type="submission" date="2013-08" db="EMBL/GenBank/DDBJ databases">
        <title>Genome of Pontibacillus chungwhensis.</title>
        <authorList>
            <person name="Wang Q."/>
            <person name="Wang G."/>
        </authorList>
    </citation>
    <scope>NUCLEOTIDE SEQUENCE [LARGE SCALE GENOMIC DNA]</scope>
    <source>
        <strain evidence="18 19">BH030062</strain>
    </source>
</reference>
<keyword evidence="4" id="KW-1003">Cell membrane</keyword>
<dbReference type="STRING" id="1385513.N780_05890"/>
<dbReference type="Gene3D" id="1.10.287.130">
    <property type="match status" value="1"/>
</dbReference>
<dbReference type="Pfam" id="PF00512">
    <property type="entry name" value="HisKA"/>
    <property type="match status" value="1"/>
</dbReference>
<dbReference type="GO" id="GO:0005524">
    <property type="term" value="F:ATP binding"/>
    <property type="evidence" value="ECO:0007669"/>
    <property type="project" value="UniProtKB-KW"/>
</dbReference>